<dbReference type="Pfam" id="PF02021">
    <property type="entry name" value="UPF0102"/>
    <property type="match status" value="1"/>
</dbReference>
<dbReference type="GO" id="GO:0003676">
    <property type="term" value="F:nucleic acid binding"/>
    <property type="evidence" value="ECO:0007669"/>
    <property type="project" value="InterPro"/>
</dbReference>
<reference evidence="3" key="1">
    <citation type="journal article" date="2014" name="Int. J. Syst. Evol. Microbiol.">
        <title>Complete genome sequence of Corynebacterium casei LMG S-19264T (=DSM 44701T), isolated from a smear-ripened cheese.</title>
        <authorList>
            <consortium name="US DOE Joint Genome Institute (JGI-PGF)"/>
            <person name="Walter F."/>
            <person name="Albersmeier A."/>
            <person name="Kalinowski J."/>
            <person name="Ruckert C."/>
        </authorList>
    </citation>
    <scope>NUCLEOTIDE SEQUENCE</scope>
    <source>
        <strain evidence="3">CGMCC 1.15254</strain>
    </source>
</reference>
<dbReference type="PANTHER" id="PTHR34039:SF1">
    <property type="entry name" value="UPF0102 PROTEIN YRAN"/>
    <property type="match status" value="1"/>
</dbReference>
<comment type="caution">
    <text evidence="3">The sequence shown here is derived from an EMBL/GenBank/DDBJ whole genome shotgun (WGS) entry which is preliminary data.</text>
</comment>
<evidence type="ECO:0000313" key="3">
    <source>
        <dbReference type="EMBL" id="GGF58713.1"/>
    </source>
</evidence>
<dbReference type="EMBL" id="BMHV01000006">
    <property type="protein sequence ID" value="GGF58713.1"/>
    <property type="molecule type" value="Genomic_DNA"/>
</dbReference>
<dbReference type="HAMAP" id="MF_00048">
    <property type="entry name" value="UPF0102"/>
    <property type="match status" value="1"/>
</dbReference>
<dbReference type="PANTHER" id="PTHR34039">
    <property type="entry name" value="UPF0102 PROTEIN YRAN"/>
    <property type="match status" value="1"/>
</dbReference>
<comment type="similarity">
    <text evidence="1 2">Belongs to the UPF0102 family.</text>
</comment>
<organism evidence="3 4">
    <name type="scientific">Terasakiella brassicae</name>
    <dbReference type="NCBI Taxonomy" id="1634917"/>
    <lineage>
        <taxon>Bacteria</taxon>
        <taxon>Pseudomonadati</taxon>
        <taxon>Pseudomonadota</taxon>
        <taxon>Alphaproteobacteria</taxon>
        <taxon>Rhodospirillales</taxon>
        <taxon>Terasakiellaceae</taxon>
        <taxon>Terasakiella</taxon>
    </lineage>
</organism>
<evidence type="ECO:0000256" key="1">
    <source>
        <dbReference type="ARBA" id="ARBA00006738"/>
    </source>
</evidence>
<evidence type="ECO:0000256" key="2">
    <source>
        <dbReference type="HAMAP-Rule" id="MF_00048"/>
    </source>
</evidence>
<sequence length="121" mass="14090">MMDKKLKAVRFGRWGEELAVWTLRLKGYRILARNLRTRAGEIDIVALKGRTLCFIEVKSRPSLDLALQAFSLAQQKRLIVAAEAFLSANQRYANSDIRFDFMAISPHRLPRHLKNAWYDER</sequence>
<dbReference type="SUPFAM" id="SSF52980">
    <property type="entry name" value="Restriction endonuclease-like"/>
    <property type="match status" value="1"/>
</dbReference>
<gene>
    <name evidence="3" type="ORF">GCM10011332_10370</name>
</gene>
<reference evidence="3" key="2">
    <citation type="submission" date="2020-09" db="EMBL/GenBank/DDBJ databases">
        <authorList>
            <person name="Sun Q."/>
            <person name="Zhou Y."/>
        </authorList>
    </citation>
    <scope>NUCLEOTIDE SEQUENCE</scope>
    <source>
        <strain evidence="3">CGMCC 1.15254</strain>
    </source>
</reference>
<proteinExistence type="inferred from homology"/>
<evidence type="ECO:0000313" key="4">
    <source>
        <dbReference type="Proteomes" id="UP000632498"/>
    </source>
</evidence>
<dbReference type="AlphaFoldDB" id="A0A917BWD2"/>
<keyword evidence="4" id="KW-1185">Reference proteome</keyword>
<protein>
    <recommendedName>
        <fullName evidence="2">UPF0102 protein GCM10011332_10370</fullName>
    </recommendedName>
</protein>
<name>A0A917BWD2_9PROT</name>
<dbReference type="NCBIfam" id="NF009151">
    <property type="entry name" value="PRK12497.1-5"/>
    <property type="match status" value="1"/>
</dbReference>
<accession>A0A917BWD2</accession>
<dbReference type="Gene3D" id="3.40.1350.10">
    <property type="match status" value="1"/>
</dbReference>
<dbReference type="Proteomes" id="UP000632498">
    <property type="component" value="Unassembled WGS sequence"/>
</dbReference>
<dbReference type="InterPro" id="IPR011856">
    <property type="entry name" value="tRNA_endonuc-like_dom_sf"/>
</dbReference>
<dbReference type="RefSeq" id="WP_188662434.1">
    <property type="nucleotide sequence ID" value="NZ_BMHV01000006.1"/>
</dbReference>
<dbReference type="InterPro" id="IPR003509">
    <property type="entry name" value="UPF0102_YraN-like"/>
</dbReference>
<dbReference type="InterPro" id="IPR011335">
    <property type="entry name" value="Restrct_endonuc-II-like"/>
</dbReference>